<comment type="caution">
    <text evidence="2">The sequence shown here is derived from an EMBL/GenBank/DDBJ whole genome shotgun (WGS) entry which is preliminary data.</text>
</comment>
<sequence length="151" mass="17259">MTFGINKCATLVVKPINFVKPINYEDPSFFIGSNKLPKTDNYTYKQYGFIVNISNICICLSINNIAFLNINNNNISISQKPIKSKLNSNLNIKLNLYFRFLINKSIPLLLKKYVLISFILSLVIYYAPLFGSNKSRCRCSKAQKIINIGLY</sequence>
<dbReference type="AlphaFoldDB" id="A0A1Y2D9P8"/>
<dbReference type="EMBL" id="MCOG01000075">
    <property type="protein sequence ID" value="ORY55983.1"/>
    <property type="molecule type" value="Genomic_DNA"/>
</dbReference>
<proteinExistence type="predicted"/>
<feature type="transmembrane region" description="Helical" evidence="1">
    <location>
        <begin position="113"/>
        <end position="131"/>
    </location>
</feature>
<organism evidence="2 3">
    <name type="scientific">Neocallimastix californiae</name>
    <dbReference type="NCBI Taxonomy" id="1754190"/>
    <lineage>
        <taxon>Eukaryota</taxon>
        <taxon>Fungi</taxon>
        <taxon>Fungi incertae sedis</taxon>
        <taxon>Chytridiomycota</taxon>
        <taxon>Chytridiomycota incertae sedis</taxon>
        <taxon>Neocallimastigomycetes</taxon>
        <taxon>Neocallimastigales</taxon>
        <taxon>Neocallimastigaceae</taxon>
        <taxon>Neocallimastix</taxon>
    </lineage>
</organism>
<dbReference type="Proteomes" id="UP000193920">
    <property type="component" value="Unassembled WGS sequence"/>
</dbReference>
<keyword evidence="3" id="KW-1185">Reference proteome</keyword>
<keyword evidence="1" id="KW-0472">Membrane</keyword>
<feature type="transmembrane region" description="Helical" evidence="1">
    <location>
        <begin position="47"/>
        <end position="70"/>
    </location>
</feature>
<name>A0A1Y2D9P8_9FUNG</name>
<dbReference type="OrthoDB" id="2159714at2759"/>
<keyword evidence="1" id="KW-0812">Transmembrane</keyword>
<reference evidence="2 3" key="1">
    <citation type="submission" date="2016-08" db="EMBL/GenBank/DDBJ databases">
        <title>A Parts List for Fungal Cellulosomes Revealed by Comparative Genomics.</title>
        <authorList>
            <consortium name="DOE Joint Genome Institute"/>
            <person name="Haitjema C.H."/>
            <person name="Gilmore S.P."/>
            <person name="Henske J.K."/>
            <person name="Solomon K.V."/>
            <person name="De Groot R."/>
            <person name="Kuo A."/>
            <person name="Mondo S.J."/>
            <person name="Salamov A.A."/>
            <person name="Labutti K."/>
            <person name="Zhao Z."/>
            <person name="Chiniquy J."/>
            <person name="Barry K."/>
            <person name="Brewer H.M."/>
            <person name="Purvine S.O."/>
            <person name="Wright A.T."/>
            <person name="Boxma B."/>
            <person name="Van Alen T."/>
            <person name="Hackstein J.H."/>
            <person name="Baker S.E."/>
            <person name="Grigoriev I.V."/>
            <person name="O'Malley M.A."/>
        </authorList>
    </citation>
    <scope>NUCLEOTIDE SEQUENCE [LARGE SCALE GENOMIC DNA]</scope>
    <source>
        <strain evidence="2 3">G1</strain>
    </source>
</reference>
<evidence type="ECO:0000313" key="2">
    <source>
        <dbReference type="EMBL" id="ORY55983.1"/>
    </source>
</evidence>
<evidence type="ECO:0000256" key="1">
    <source>
        <dbReference type="SAM" id="Phobius"/>
    </source>
</evidence>
<keyword evidence="1" id="KW-1133">Transmembrane helix</keyword>
<gene>
    <name evidence="2" type="ORF">LY90DRAFT_701883</name>
</gene>
<evidence type="ECO:0000313" key="3">
    <source>
        <dbReference type="Proteomes" id="UP000193920"/>
    </source>
</evidence>
<protein>
    <submittedName>
        <fullName evidence="2">Uncharacterized protein</fullName>
    </submittedName>
</protein>
<accession>A0A1Y2D9P8</accession>